<accession>A0A0G4IFX2</accession>
<keyword evidence="1" id="KW-0732">Signal</keyword>
<reference evidence="2" key="1">
    <citation type="submission" date="2014-11" db="EMBL/GenBank/DDBJ databases">
        <authorList>
            <person name="Otto D Thomas"/>
            <person name="Naeem Raeece"/>
        </authorList>
    </citation>
    <scope>NUCLEOTIDE SEQUENCE</scope>
</reference>
<organism evidence="2">
    <name type="scientific">Chromera velia CCMP2878</name>
    <dbReference type="NCBI Taxonomy" id="1169474"/>
    <lineage>
        <taxon>Eukaryota</taxon>
        <taxon>Sar</taxon>
        <taxon>Alveolata</taxon>
        <taxon>Colpodellida</taxon>
        <taxon>Chromeraceae</taxon>
        <taxon>Chromera</taxon>
    </lineage>
</organism>
<dbReference type="VEuPathDB" id="CryptoDB:Cvel_14104"/>
<name>A0A0G4IFX2_9ALVE</name>
<feature type="signal peptide" evidence="1">
    <location>
        <begin position="1"/>
        <end position="17"/>
    </location>
</feature>
<evidence type="ECO:0008006" key="3">
    <source>
        <dbReference type="Google" id="ProtNLM"/>
    </source>
</evidence>
<dbReference type="AlphaFoldDB" id="A0A0G4IFX2"/>
<proteinExistence type="predicted"/>
<dbReference type="EMBL" id="CDMZ01005945">
    <property type="protein sequence ID" value="CEM56132.1"/>
    <property type="molecule type" value="Genomic_DNA"/>
</dbReference>
<evidence type="ECO:0000256" key="1">
    <source>
        <dbReference type="SAM" id="SignalP"/>
    </source>
</evidence>
<evidence type="ECO:0000313" key="2">
    <source>
        <dbReference type="EMBL" id="CEM56132.1"/>
    </source>
</evidence>
<sequence>MKCVAAVAVCALVGTDATTVWGSTSKFPISLFNKGSNDKVDVPALDLGLKMKQTIHETDSGKLSAEAVFSTRNLKDDDSSLASLIDDLILKGNVEVSDEFDASLEAKLNVAKKAADIALSALVKSAERNFGKFTANFNTASKRASLGLDTDIEFDDKVLTLTPKYTVDTIDEIGDGVVELGMSSDFSKSTSGKILLKKPINGDIDGTVSFKHKLQNAQSIEPTFSFPSKKVGVEYTKKFDDGSDVKLGINSDKILSGTWKEGATRDGRWEATLEVPVEDWKNGKMGFRREFDF</sequence>
<feature type="chain" id="PRO_5005192992" description="Lipid/polyisoprenoid-binding YceI-like domain-containing protein" evidence="1">
    <location>
        <begin position="18"/>
        <end position="293"/>
    </location>
</feature>
<gene>
    <name evidence="2" type="ORF">Cvel_14104</name>
</gene>
<protein>
    <recommendedName>
        <fullName evidence="3">Lipid/polyisoprenoid-binding YceI-like domain-containing protein</fullName>
    </recommendedName>
</protein>